<evidence type="ECO:0000256" key="1">
    <source>
        <dbReference type="SAM" id="MobiDB-lite"/>
    </source>
</evidence>
<protein>
    <submittedName>
        <fullName evidence="3">Uncharacterized protein</fullName>
    </submittedName>
</protein>
<dbReference type="Proteomes" id="UP001432322">
    <property type="component" value="Unassembled WGS sequence"/>
</dbReference>
<sequence length="78" mass="9134">KVLILEMLYLLPLIVTTIIFTIVGCKKEKKVEKKEKLLEAEQPKAPTEAPKPTKEEEEAERLRIIQFLKEQRDCPEKE</sequence>
<feature type="region of interest" description="Disordered" evidence="1">
    <location>
        <begin position="36"/>
        <end position="59"/>
    </location>
</feature>
<dbReference type="AlphaFoldDB" id="A0AAV5W2R8"/>
<gene>
    <name evidence="3" type="ORF">PFISCL1PPCAC_17160</name>
</gene>
<organism evidence="3 4">
    <name type="scientific">Pristionchus fissidentatus</name>
    <dbReference type="NCBI Taxonomy" id="1538716"/>
    <lineage>
        <taxon>Eukaryota</taxon>
        <taxon>Metazoa</taxon>
        <taxon>Ecdysozoa</taxon>
        <taxon>Nematoda</taxon>
        <taxon>Chromadorea</taxon>
        <taxon>Rhabditida</taxon>
        <taxon>Rhabditina</taxon>
        <taxon>Diplogasteromorpha</taxon>
        <taxon>Diplogasteroidea</taxon>
        <taxon>Neodiplogasteridae</taxon>
        <taxon>Pristionchus</taxon>
    </lineage>
</organism>
<comment type="caution">
    <text evidence="3">The sequence shown here is derived from an EMBL/GenBank/DDBJ whole genome shotgun (WGS) entry which is preliminary data.</text>
</comment>
<accession>A0AAV5W2R8</accession>
<keyword evidence="2" id="KW-1133">Transmembrane helix</keyword>
<keyword evidence="2" id="KW-0812">Transmembrane</keyword>
<reference evidence="3" key="1">
    <citation type="submission" date="2023-10" db="EMBL/GenBank/DDBJ databases">
        <title>Genome assembly of Pristionchus species.</title>
        <authorList>
            <person name="Yoshida K."/>
            <person name="Sommer R.J."/>
        </authorList>
    </citation>
    <scope>NUCLEOTIDE SEQUENCE</scope>
    <source>
        <strain evidence="3">RS5133</strain>
    </source>
</reference>
<feature type="non-terminal residue" evidence="3">
    <location>
        <position position="78"/>
    </location>
</feature>
<evidence type="ECO:0000313" key="4">
    <source>
        <dbReference type="Proteomes" id="UP001432322"/>
    </source>
</evidence>
<keyword evidence="2" id="KW-0472">Membrane</keyword>
<proteinExistence type="predicted"/>
<name>A0AAV5W2R8_9BILA</name>
<feature type="non-terminal residue" evidence="3">
    <location>
        <position position="1"/>
    </location>
</feature>
<keyword evidence="4" id="KW-1185">Reference proteome</keyword>
<feature type="transmembrane region" description="Helical" evidence="2">
    <location>
        <begin position="6"/>
        <end position="25"/>
    </location>
</feature>
<evidence type="ECO:0000256" key="2">
    <source>
        <dbReference type="SAM" id="Phobius"/>
    </source>
</evidence>
<evidence type="ECO:0000313" key="3">
    <source>
        <dbReference type="EMBL" id="GMT25863.1"/>
    </source>
</evidence>
<dbReference type="EMBL" id="BTSY01000004">
    <property type="protein sequence ID" value="GMT25863.1"/>
    <property type="molecule type" value="Genomic_DNA"/>
</dbReference>